<feature type="transmembrane region" description="Helical" evidence="2">
    <location>
        <begin position="6"/>
        <end position="26"/>
    </location>
</feature>
<dbReference type="EMBL" id="CP037939">
    <property type="protein sequence ID" value="QBR46791.1"/>
    <property type="molecule type" value="Genomic_DNA"/>
</dbReference>
<evidence type="ECO:0000313" key="4">
    <source>
        <dbReference type="Proteomes" id="UP000295756"/>
    </source>
</evidence>
<keyword evidence="2" id="KW-0472">Membrane</keyword>
<evidence type="ECO:0000256" key="2">
    <source>
        <dbReference type="SAM" id="Phobius"/>
    </source>
</evidence>
<dbReference type="RefSeq" id="WP_013102871.1">
    <property type="nucleotide sequence ID" value="NZ_CP037939.1"/>
</dbReference>
<feature type="region of interest" description="Disordered" evidence="1">
    <location>
        <begin position="48"/>
        <end position="74"/>
    </location>
</feature>
<proteinExistence type="predicted"/>
<dbReference type="Proteomes" id="UP000295756">
    <property type="component" value="Chromosome"/>
</dbReference>
<gene>
    <name evidence="3" type="ORF">EW139_01080</name>
</gene>
<keyword evidence="4" id="KW-1185">Reference proteome</keyword>
<reference evidence="3 4" key="1">
    <citation type="submission" date="2019-03" db="EMBL/GenBank/DDBJ databases">
        <title>Complete Genome Sequence of Leuconostoc kimchii strain NKJ218 Isolated from Homemade Kimchi.</title>
        <authorList>
            <person name="Jung J.Y."/>
            <person name="Jin H.M."/>
            <person name="Jung J.-W."/>
            <person name="Lee S.-Y."/>
            <person name="Ryu B.-G."/>
            <person name="Han S.-S."/>
            <person name="Kang H.K."/>
            <person name="Choi H.W."/>
            <person name="Chung E.J."/>
            <person name="Choi K.-M."/>
        </authorList>
    </citation>
    <scope>NUCLEOTIDE SEQUENCE [LARGE SCALE GENOMIC DNA]</scope>
    <source>
        <strain evidence="3 4">NKJ218</strain>
    </source>
</reference>
<protein>
    <submittedName>
        <fullName evidence="3">Glycerate dehydrogenase</fullName>
    </submittedName>
</protein>
<keyword evidence="2" id="KW-0812">Transmembrane</keyword>
<feature type="compositionally biased region" description="Low complexity" evidence="1">
    <location>
        <begin position="48"/>
        <end position="73"/>
    </location>
</feature>
<organism evidence="3 4">
    <name type="scientific">Leuconostoc kimchii</name>
    <dbReference type="NCBI Taxonomy" id="136609"/>
    <lineage>
        <taxon>Bacteria</taxon>
        <taxon>Bacillati</taxon>
        <taxon>Bacillota</taxon>
        <taxon>Bacilli</taxon>
        <taxon>Lactobacillales</taxon>
        <taxon>Lactobacillaceae</taxon>
        <taxon>Leuconostoc</taxon>
    </lineage>
</organism>
<accession>A0ABX5SKU0</accession>
<keyword evidence="2" id="KW-1133">Transmembrane helix</keyword>
<sequence>MKTQTLYTTLSAGAIGVAVIAGVTFYSGHQDNKGQQASSAVTTKKAASATSKKAKVSSETSSTTKEQVSSSSASKERVLVASGTDYHIVLQTGGLGGAFGQLTPITQLFDENRILDVAASVPNLNNATLISIVPSDNGWKISLKHNDKTYNLTIIRATPKYGMITVESNGQADITYVFDIPTSIVDADTQATQNITEEEAVKIANKYGKTSEPFTLNTTRVNDKSETEFYLNTPLRKGTANNPNDLSGTPDAREYAIVSPVDRGHAHLKVGNWTSRTATHAPFFDEDVVR</sequence>
<evidence type="ECO:0000313" key="3">
    <source>
        <dbReference type="EMBL" id="QBR46791.1"/>
    </source>
</evidence>
<name>A0ABX5SKU0_9LACO</name>
<evidence type="ECO:0000256" key="1">
    <source>
        <dbReference type="SAM" id="MobiDB-lite"/>
    </source>
</evidence>